<dbReference type="Gene3D" id="3.40.50.300">
    <property type="entry name" value="P-loop containing nucleotide triphosphate hydrolases"/>
    <property type="match status" value="1"/>
</dbReference>
<gene>
    <name evidence="2" type="ORF">C7389_102257</name>
</gene>
<comment type="caution">
    <text evidence="2">The sequence shown here is derived from an EMBL/GenBank/DDBJ whole genome shotgun (WGS) entry which is preliminary data.</text>
</comment>
<accession>A0A4R6EDP2</accession>
<dbReference type="PANTHER" id="PTHR38467:SF1">
    <property type="entry name" value="CONJUGATIVE TRANSFER: ASSEMBLY"/>
    <property type="match status" value="1"/>
</dbReference>
<evidence type="ECO:0000313" key="3">
    <source>
        <dbReference type="Proteomes" id="UP000295129"/>
    </source>
</evidence>
<dbReference type="Proteomes" id="UP000295129">
    <property type="component" value="Unassembled WGS sequence"/>
</dbReference>
<dbReference type="InterPro" id="IPR043964">
    <property type="entry name" value="P-loop_TraG"/>
</dbReference>
<evidence type="ECO:0000313" key="2">
    <source>
        <dbReference type="EMBL" id="TDN56321.1"/>
    </source>
</evidence>
<name>A0A4R6EDP2_9RHOO</name>
<dbReference type="AlphaFoldDB" id="A0A4R6EDP2"/>
<feature type="domain" description="TraG P-loop" evidence="1">
    <location>
        <begin position="61"/>
        <end position="292"/>
    </location>
</feature>
<dbReference type="InterPro" id="IPR053155">
    <property type="entry name" value="F-pilin_assembly_TraC"/>
</dbReference>
<dbReference type="Pfam" id="PF19044">
    <property type="entry name" value="P-loop_TraG"/>
    <property type="match status" value="1"/>
</dbReference>
<keyword evidence="3" id="KW-1185">Reference proteome</keyword>
<dbReference type="InterPro" id="IPR027417">
    <property type="entry name" value="P-loop_NTPase"/>
</dbReference>
<dbReference type="PANTHER" id="PTHR38467">
    <property type="match status" value="1"/>
</dbReference>
<proteinExistence type="predicted"/>
<evidence type="ECO:0000259" key="1">
    <source>
        <dbReference type="Pfam" id="PF19044"/>
    </source>
</evidence>
<organism evidence="2 3">
    <name type="scientific">Azoarcus indigens</name>
    <dbReference type="NCBI Taxonomy" id="29545"/>
    <lineage>
        <taxon>Bacteria</taxon>
        <taxon>Pseudomonadati</taxon>
        <taxon>Pseudomonadota</taxon>
        <taxon>Betaproteobacteria</taxon>
        <taxon>Rhodocyclales</taxon>
        <taxon>Zoogloeaceae</taxon>
        <taxon>Azoarcus</taxon>
    </lineage>
</organism>
<protein>
    <submittedName>
        <fullName evidence="2">Type-IV secretion system protein TraC</fullName>
    </submittedName>
</protein>
<dbReference type="SUPFAM" id="SSF52540">
    <property type="entry name" value="P-loop containing nucleoside triphosphate hydrolases"/>
    <property type="match status" value="1"/>
</dbReference>
<sequence length="299" mass="33610">MLVPGIAKMCSMQHALEEVQYKAISAMVLKLWREYGNGLRITGLRDAFKGGTIEELGVVNDQRIKDLAIMLNPYARGGQYERFFEGKNNVDFSNDFIVIENEELKRRPDLHAVVNILLLHRITGEMYLTRNRRKVLFVDELKQQLGDIGADDPVKAAVIEEAARRARKYGGALGTATQSADDFYGSAQMEAAFNCSDWVFLLRQKPESIEMLDRKGRLTMDEPKKRLLNSLRTEAGVFSELYISSPVGEGVARAILDPATHLLFSNKLEDNAPIDELRAQGLSIDEAISELLRRRGHAV</sequence>
<reference evidence="2 3" key="1">
    <citation type="submission" date="2019-03" db="EMBL/GenBank/DDBJ databases">
        <title>Genomic Encyclopedia of Type Strains, Phase IV (KMG-IV): sequencing the most valuable type-strain genomes for metagenomic binning, comparative biology and taxonomic classification.</title>
        <authorList>
            <person name="Goeker M."/>
        </authorList>
    </citation>
    <scope>NUCLEOTIDE SEQUENCE [LARGE SCALE GENOMIC DNA]</scope>
    <source>
        <strain evidence="2 3">DSM 12121</strain>
    </source>
</reference>
<dbReference type="EMBL" id="SNVV01000002">
    <property type="protein sequence ID" value="TDN56321.1"/>
    <property type="molecule type" value="Genomic_DNA"/>
</dbReference>